<dbReference type="EMBL" id="JBFXLQ010000023">
    <property type="protein sequence ID" value="KAL2866690.1"/>
    <property type="molecule type" value="Genomic_DNA"/>
</dbReference>
<feature type="compositionally biased region" description="Polar residues" evidence="1">
    <location>
        <begin position="1"/>
        <end position="10"/>
    </location>
</feature>
<dbReference type="Proteomes" id="UP001610432">
    <property type="component" value="Unassembled WGS sequence"/>
</dbReference>
<feature type="region of interest" description="Disordered" evidence="1">
    <location>
        <begin position="1"/>
        <end position="136"/>
    </location>
</feature>
<comment type="caution">
    <text evidence="2">The sequence shown here is derived from an EMBL/GenBank/DDBJ whole genome shotgun (WGS) entry which is preliminary data.</text>
</comment>
<proteinExistence type="predicted"/>
<feature type="compositionally biased region" description="Low complexity" evidence="1">
    <location>
        <begin position="108"/>
        <end position="135"/>
    </location>
</feature>
<sequence length="252" mass="27263">MLSFTVQMDLSSLEGPPTLDSRFSGPAPSTSSVPHIRLDDVLSPVSPLESRSWDLPPRPASANAISPRSKHPDTRSNGFWQSTNPNNNVTSAPRSNPTQPTHSTSFGASQSQPTTSSTLTAPSRRSSRSQSSSISNPHQLVWVESEQIWILTTRTAPPTPPHQRSQSSLSPTPHAGTAAGRAGPLSHSRSMELFPSGYSPGDPEPEDVPPPYEHHIFDQPLGPILPAVTRVRPEEMPSNRGSRWAAVGRRVR</sequence>
<dbReference type="RefSeq" id="XP_070885669.1">
    <property type="nucleotide sequence ID" value="XM_071024448.1"/>
</dbReference>
<evidence type="ECO:0000256" key="1">
    <source>
        <dbReference type="SAM" id="MobiDB-lite"/>
    </source>
</evidence>
<keyword evidence="3" id="KW-1185">Reference proteome</keyword>
<feature type="compositionally biased region" description="Polar residues" evidence="1">
    <location>
        <begin position="154"/>
        <end position="171"/>
    </location>
</feature>
<feature type="compositionally biased region" description="Polar residues" evidence="1">
    <location>
        <begin position="75"/>
        <end position="107"/>
    </location>
</feature>
<name>A0ABR4LQ64_9EURO</name>
<evidence type="ECO:0000313" key="2">
    <source>
        <dbReference type="EMBL" id="KAL2866690.1"/>
    </source>
</evidence>
<organism evidence="2 3">
    <name type="scientific">Aspergillus lucknowensis</name>
    <dbReference type="NCBI Taxonomy" id="176173"/>
    <lineage>
        <taxon>Eukaryota</taxon>
        <taxon>Fungi</taxon>
        <taxon>Dikarya</taxon>
        <taxon>Ascomycota</taxon>
        <taxon>Pezizomycotina</taxon>
        <taxon>Eurotiomycetes</taxon>
        <taxon>Eurotiomycetidae</taxon>
        <taxon>Eurotiales</taxon>
        <taxon>Aspergillaceae</taxon>
        <taxon>Aspergillus</taxon>
        <taxon>Aspergillus subgen. Nidulantes</taxon>
    </lineage>
</organism>
<feature type="region of interest" description="Disordered" evidence="1">
    <location>
        <begin position="154"/>
        <end position="252"/>
    </location>
</feature>
<protein>
    <submittedName>
        <fullName evidence="2">Uncharacterized protein</fullName>
    </submittedName>
</protein>
<dbReference type="GeneID" id="98139520"/>
<reference evidence="2 3" key="1">
    <citation type="submission" date="2024-07" db="EMBL/GenBank/DDBJ databases">
        <title>Section-level genome sequencing and comparative genomics of Aspergillus sections Usti and Cavernicolus.</title>
        <authorList>
            <consortium name="Lawrence Berkeley National Laboratory"/>
            <person name="Nybo J.L."/>
            <person name="Vesth T.C."/>
            <person name="Theobald S."/>
            <person name="Frisvad J.C."/>
            <person name="Larsen T.O."/>
            <person name="Kjaerboelling I."/>
            <person name="Rothschild-Mancinelli K."/>
            <person name="Lyhne E.K."/>
            <person name="Kogle M.E."/>
            <person name="Barry K."/>
            <person name="Clum A."/>
            <person name="Na H."/>
            <person name="Ledsgaard L."/>
            <person name="Lin J."/>
            <person name="Lipzen A."/>
            <person name="Kuo A."/>
            <person name="Riley R."/>
            <person name="Mondo S."/>
            <person name="Labutti K."/>
            <person name="Haridas S."/>
            <person name="Pangalinan J."/>
            <person name="Salamov A.A."/>
            <person name="Simmons B.A."/>
            <person name="Magnuson J.K."/>
            <person name="Chen J."/>
            <person name="Drula E."/>
            <person name="Henrissat B."/>
            <person name="Wiebenga A."/>
            <person name="Lubbers R.J."/>
            <person name="Gomes A.C."/>
            <person name="Macurrencykelacurrency M.R."/>
            <person name="Stajich J."/>
            <person name="Grigoriev I.V."/>
            <person name="Mortensen U.H."/>
            <person name="De Vries R.P."/>
            <person name="Baker S.E."/>
            <person name="Andersen M.R."/>
        </authorList>
    </citation>
    <scope>NUCLEOTIDE SEQUENCE [LARGE SCALE GENOMIC DNA]</scope>
    <source>
        <strain evidence="2 3">CBS 449.75</strain>
    </source>
</reference>
<evidence type="ECO:0000313" key="3">
    <source>
        <dbReference type="Proteomes" id="UP001610432"/>
    </source>
</evidence>
<gene>
    <name evidence="2" type="ORF">BJX67DRAFT_121588</name>
</gene>
<accession>A0ABR4LQ64</accession>